<feature type="region of interest" description="Disordered" evidence="1">
    <location>
        <begin position="1"/>
        <end position="31"/>
    </location>
</feature>
<evidence type="ECO:0000256" key="1">
    <source>
        <dbReference type="SAM" id="MobiDB-lite"/>
    </source>
</evidence>
<dbReference type="HOGENOM" id="CLU_071866_0_0_1"/>
<evidence type="ECO:0000313" key="3">
    <source>
        <dbReference type="Proteomes" id="UP000006352"/>
    </source>
</evidence>
<feature type="compositionally biased region" description="Basic and acidic residues" evidence="1">
    <location>
        <begin position="1"/>
        <end position="11"/>
    </location>
</feature>
<reference evidence="2 3" key="1">
    <citation type="journal article" date="2012" name="Appl. Environ. Microbiol.">
        <title>Short-read sequencing for genomic analysis of the brown rot fungus Fibroporia radiculosa.</title>
        <authorList>
            <person name="Tang J.D."/>
            <person name="Perkins A.D."/>
            <person name="Sonstegard T.S."/>
            <person name="Schroeder S.G."/>
            <person name="Burgess S.C."/>
            <person name="Diehl S.V."/>
        </authorList>
    </citation>
    <scope>NUCLEOTIDE SEQUENCE [LARGE SCALE GENOMIC DNA]</scope>
    <source>
        <strain evidence="2 3">TFFH 294</strain>
    </source>
</reference>
<gene>
    <name evidence="2" type="ORF">FIBRA_00238</name>
</gene>
<name>J7S5V2_9APHY</name>
<dbReference type="AlphaFoldDB" id="J7S5V2"/>
<keyword evidence="3" id="KW-1185">Reference proteome</keyword>
<dbReference type="Proteomes" id="UP000006352">
    <property type="component" value="Unassembled WGS sequence"/>
</dbReference>
<feature type="compositionally biased region" description="Low complexity" evidence="1">
    <location>
        <begin position="111"/>
        <end position="136"/>
    </location>
</feature>
<sequence>MVKCAKTEVLDKSAATDASRSSSNSPRKAHCCQHCRRPRLNHPRSGCPFVDPPIPAFDHRSSCDPELAGVFEGLKLESPADGKKRRGRRPVPSKPQAQDEIRTTHTPAAMSSREPTPETTTAATSASASPDDGSTTRPATPSPERPRRALRSRRLVPSLSQQEQQIFLDHVKQTAAGYVTIIKYSVDGVSDILEGARKVGLRCETIPIIGELAHGDTALVVLGRDEGVVKAIGTLGKDEKEAMGTAMEKEVERGKYPALVTAYGAGALSGALAAWTGLAFAPL</sequence>
<dbReference type="InParanoid" id="J7S5V2"/>
<dbReference type="OrthoDB" id="2793297at2759"/>
<protein>
    <submittedName>
        <fullName evidence="2">Uncharacterized protein</fullName>
    </submittedName>
</protein>
<evidence type="ECO:0000313" key="2">
    <source>
        <dbReference type="EMBL" id="CCL98244.1"/>
    </source>
</evidence>
<dbReference type="EMBL" id="HE796873">
    <property type="protein sequence ID" value="CCL98244.1"/>
    <property type="molecule type" value="Genomic_DNA"/>
</dbReference>
<dbReference type="RefSeq" id="XP_012177527.1">
    <property type="nucleotide sequence ID" value="XM_012322137.1"/>
</dbReference>
<organism evidence="2 3">
    <name type="scientific">Fibroporia radiculosa</name>
    <dbReference type="NCBI Taxonomy" id="599839"/>
    <lineage>
        <taxon>Eukaryota</taxon>
        <taxon>Fungi</taxon>
        <taxon>Dikarya</taxon>
        <taxon>Basidiomycota</taxon>
        <taxon>Agaricomycotina</taxon>
        <taxon>Agaricomycetes</taxon>
        <taxon>Polyporales</taxon>
        <taxon>Fibroporiaceae</taxon>
        <taxon>Fibroporia</taxon>
    </lineage>
</organism>
<feature type="compositionally biased region" description="Polar residues" evidence="1">
    <location>
        <begin position="16"/>
        <end position="26"/>
    </location>
</feature>
<feature type="region of interest" description="Disordered" evidence="1">
    <location>
        <begin position="74"/>
        <end position="157"/>
    </location>
</feature>
<accession>J7S5V2</accession>
<dbReference type="GeneID" id="24093155"/>
<proteinExistence type="predicted"/>